<evidence type="ECO:0000313" key="3">
    <source>
        <dbReference type="EMBL" id="EEW92529.1"/>
    </source>
</evidence>
<evidence type="ECO:0000313" key="4">
    <source>
        <dbReference type="Proteomes" id="UP000002939"/>
    </source>
</evidence>
<feature type="domain" description="Transcobalamin-like C-terminal" evidence="2">
    <location>
        <begin position="64"/>
        <end position="129"/>
    </location>
</feature>
<gene>
    <name evidence="3" type="ORF">HMPREF0446_01374</name>
</gene>
<dbReference type="eggNOG" id="ENOG5030JNT">
    <property type="taxonomic scope" value="Bacteria"/>
</dbReference>
<dbReference type="Gene3D" id="2.170.130.30">
    <property type="match status" value="1"/>
</dbReference>
<organism evidence="3 4">
    <name type="scientific">Granulicatella elegans ATCC 700633</name>
    <dbReference type="NCBI Taxonomy" id="626369"/>
    <lineage>
        <taxon>Bacteria</taxon>
        <taxon>Bacillati</taxon>
        <taxon>Bacillota</taxon>
        <taxon>Bacilli</taxon>
        <taxon>Lactobacillales</taxon>
        <taxon>Carnobacteriaceae</taxon>
        <taxon>Granulicatella</taxon>
    </lineage>
</organism>
<protein>
    <recommendedName>
        <fullName evidence="2">Transcobalamin-like C-terminal domain-containing protein</fullName>
    </recommendedName>
</protein>
<dbReference type="PROSITE" id="PS51257">
    <property type="entry name" value="PROKAR_LIPOPROTEIN"/>
    <property type="match status" value="1"/>
</dbReference>
<feature type="signal peptide" evidence="1">
    <location>
        <begin position="1"/>
        <end position="18"/>
    </location>
</feature>
<dbReference type="AlphaFoldDB" id="D0BN39"/>
<dbReference type="STRING" id="626369.HMPREF0446_01374"/>
<accession>D0BN39</accession>
<reference evidence="3" key="1">
    <citation type="submission" date="2009-09" db="EMBL/GenBank/DDBJ databases">
        <authorList>
            <consortium name="The Broad Institute Genome Sequencing Platform"/>
            <person name="Ward D."/>
            <person name="Feldgarden M."/>
            <person name="Earl A."/>
            <person name="Young S.K."/>
            <person name="Zeng Q."/>
            <person name="Koehrsen M."/>
            <person name="Alvarado L."/>
            <person name="Berlin A."/>
            <person name="Bochicchio J."/>
            <person name="Borenstein D."/>
            <person name="Chapman S.B."/>
            <person name="Chen Z."/>
            <person name="Engels R."/>
            <person name="Freedman E."/>
            <person name="Gellesch M."/>
            <person name="Goldberg J."/>
            <person name="Griggs A."/>
            <person name="Gujja S."/>
            <person name="Heilman E."/>
            <person name="Heiman D."/>
            <person name="Hepburn T."/>
            <person name="Howarth C."/>
            <person name="Jen D."/>
            <person name="Larson L."/>
            <person name="Lewis B."/>
            <person name="Mehta T."/>
            <person name="Park D."/>
            <person name="Pearson M."/>
            <person name="Roberts A."/>
            <person name="Saif S."/>
            <person name="Shea T."/>
            <person name="Shenoy N."/>
            <person name="Sisk P."/>
            <person name="Stolte C."/>
            <person name="Sykes S."/>
            <person name="Thomson T."/>
            <person name="Walk T."/>
            <person name="White J."/>
            <person name="Yandava C."/>
            <person name="Sibley C.D."/>
            <person name="Field T.R."/>
            <person name="Grinwis M."/>
            <person name="Eshaghurshan C.S."/>
            <person name="Surette M.G."/>
            <person name="Haas B."/>
            <person name="Nusbaum C."/>
            <person name="Birren B."/>
        </authorList>
    </citation>
    <scope>NUCLEOTIDE SEQUENCE [LARGE SCALE GENOMIC DNA]</scope>
    <source>
        <strain evidence="3">ATCC 700633</strain>
    </source>
</reference>
<dbReference type="Pfam" id="PF14478">
    <property type="entry name" value="DUF4430"/>
    <property type="match status" value="1"/>
</dbReference>
<keyword evidence="1" id="KW-0732">Signal</keyword>
<dbReference type="EMBL" id="ACRF02000003">
    <property type="protein sequence ID" value="EEW92529.1"/>
    <property type="molecule type" value="Genomic_DNA"/>
</dbReference>
<dbReference type="Proteomes" id="UP000002939">
    <property type="component" value="Unassembled WGS sequence"/>
</dbReference>
<dbReference type="InterPro" id="IPR027954">
    <property type="entry name" value="Transcobalamin-like_C"/>
</dbReference>
<reference evidence="3" key="2">
    <citation type="submission" date="2011-10" db="EMBL/GenBank/DDBJ databases">
        <title>The Genome Sequence of Granulicatella elegans ATCC 700633.</title>
        <authorList>
            <consortium name="The Broad Institute Genome Sequencing Platform"/>
            <consortium name="The Broad Institute Genome Sequencing Center for Infectious Disease"/>
            <person name="Earl A."/>
            <person name="Ward D."/>
            <person name="Feldgarden M."/>
            <person name="Gevers D."/>
            <person name="Sibley C.D."/>
            <person name="Field T.R."/>
            <person name="Grinwis M."/>
            <person name="Eshaghurshan C.S."/>
            <person name="Surette M.G."/>
            <person name="Young S.K."/>
            <person name="Zeng Q."/>
            <person name="Gargeya S."/>
            <person name="Fitzgerald M."/>
            <person name="Haas B."/>
            <person name="Abouelleil A."/>
            <person name="Alvarado L."/>
            <person name="Arachchi H.M."/>
            <person name="Berlin A."/>
            <person name="Brown A."/>
            <person name="Chapman S.B."/>
            <person name="Chen Z."/>
            <person name="Dunbar C."/>
            <person name="Freedman E."/>
            <person name="Gearin G."/>
            <person name="Goldberg J."/>
            <person name="Griggs A."/>
            <person name="Gujja S."/>
            <person name="Heiman D."/>
            <person name="Howarth C."/>
            <person name="Larson L."/>
            <person name="Lui A."/>
            <person name="MacDonald P.J.P."/>
            <person name="Montmayeur A."/>
            <person name="Murphy C."/>
            <person name="Neiman D."/>
            <person name="Pearson M."/>
            <person name="Priest M."/>
            <person name="Roberts A."/>
            <person name="Saif S."/>
            <person name="Shea T."/>
            <person name="Shenoy N."/>
            <person name="Sisk P."/>
            <person name="Stolte C."/>
            <person name="Sykes S."/>
            <person name="Wortman J."/>
            <person name="Nusbaum C."/>
            <person name="Birren B."/>
        </authorList>
    </citation>
    <scope>NUCLEOTIDE SEQUENCE [LARGE SCALE GENOMIC DNA]</scope>
    <source>
        <strain evidence="3">ATCC 700633</strain>
    </source>
</reference>
<evidence type="ECO:0000256" key="1">
    <source>
        <dbReference type="SAM" id="SignalP"/>
    </source>
</evidence>
<keyword evidence="4" id="KW-1185">Reference proteome</keyword>
<dbReference type="OrthoDB" id="2870483at2"/>
<dbReference type="RefSeq" id="WP_006703650.1">
    <property type="nucleotide sequence ID" value="NZ_KI391971.1"/>
</dbReference>
<name>D0BN39_9LACT</name>
<comment type="caution">
    <text evidence="3">The sequence shown here is derived from an EMBL/GenBank/DDBJ whole genome shotgun (WGS) entry which is preliminary data.</text>
</comment>
<sequence>MKKLLALALLTVSLGACAQPTAPTKQTSQETTTTAKVEQTITVNVKKDGEPISGSPFTLTFKDGDKLLTVMKEQMQIVEKDGFVSSINGIEQEPANQKYWLFDVNGEMSPVGANQVDLKQGDVIDWKLEAFKQ</sequence>
<feature type="chain" id="PRO_5003006108" description="Transcobalamin-like C-terminal domain-containing protein" evidence="1">
    <location>
        <begin position="19"/>
        <end position="133"/>
    </location>
</feature>
<dbReference type="HOGENOM" id="CLU_111954_1_0_9"/>
<proteinExistence type="predicted"/>
<evidence type="ECO:0000259" key="2">
    <source>
        <dbReference type="Pfam" id="PF14478"/>
    </source>
</evidence>